<dbReference type="SMART" id="SM00882">
    <property type="entry name" value="CoA_trans"/>
    <property type="match status" value="1"/>
</dbReference>
<comment type="caution">
    <text evidence="3">The sequence shown here is derived from an EMBL/GenBank/DDBJ whole genome shotgun (WGS) entry which is preliminary data.</text>
</comment>
<proteinExistence type="inferred from homology"/>
<dbReference type="NCBIfam" id="TIGR02429">
    <property type="entry name" value="pcaI_scoA_fam"/>
    <property type="match status" value="1"/>
</dbReference>
<dbReference type="InterPro" id="IPR004163">
    <property type="entry name" value="CoA_transf_BS"/>
</dbReference>
<dbReference type="PANTHER" id="PTHR13707:SF60">
    <property type="entry name" value="ACETATE COA-TRANSFERASE SUBUNIT ALPHA"/>
    <property type="match status" value="1"/>
</dbReference>
<evidence type="ECO:0000256" key="1">
    <source>
        <dbReference type="ARBA" id="ARBA00005612"/>
    </source>
</evidence>
<dbReference type="InterPro" id="IPR037171">
    <property type="entry name" value="NagB/RpiA_transferase-like"/>
</dbReference>
<sequence length="219" mass="23104">MKNKLISLEDAVARIPDGASLLIGGFMAVGGPNRLVDELIRQGKRDLTIIANDTARPNNGLGKLVVEKLVRRVVTSHIGLNPETQKQMISGAIEVELVPQGTLAERIRAGGVGLGGVLTPTGVGTTVEEGKRKVEIDGVPYLLEMPIKADFALVAAKQADLYGNLTYALTARNFNPLMTMAGATVIAEAEDILPVGCIPPDAVMTPSVLVDYIVAATPR</sequence>
<dbReference type="EMBL" id="JAENHM010000046">
    <property type="protein sequence ID" value="MBK1838814.1"/>
    <property type="molecule type" value="Genomic_DNA"/>
</dbReference>
<accession>A0ABS1F5X2</accession>
<dbReference type="Gene3D" id="3.40.1080.10">
    <property type="entry name" value="Glutaconate Coenzyme A-transferase"/>
    <property type="match status" value="1"/>
</dbReference>
<gene>
    <name evidence="3" type="ORF">JHL17_15455</name>
</gene>
<dbReference type="InterPro" id="IPR012792">
    <property type="entry name" value="3-oxoacid_CoA-transf_A"/>
</dbReference>
<comment type="similarity">
    <text evidence="1">Belongs to the 3-oxoacid CoA-transferase subunit A family.</text>
</comment>
<dbReference type="PANTHER" id="PTHR13707">
    <property type="entry name" value="KETOACID-COENZYME A TRANSFERASE"/>
    <property type="match status" value="1"/>
</dbReference>
<name>A0ABS1F5X2_9PROT</name>
<reference evidence="4" key="1">
    <citation type="submission" date="2021-01" db="EMBL/GenBank/DDBJ databases">
        <title>Genome public.</title>
        <authorList>
            <person name="Liu C."/>
            <person name="Sun Q."/>
        </authorList>
    </citation>
    <scope>NUCLEOTIDE SEQUENCE [LARGE SCALE GENOMIC DNA]</scope>
    <source>
        <strain evidence="4">YIM B02556</strain>
    </source>
</reference>
<dbReference type="Proteomes" id="UP000652760">
    <property type="component" value="Unassembled WGS sequence"/>
</dbReference>
<dbReference type="InterPro" id="IPR004165">
    <property type="entry name" value="CoA_trans_fam_I"/>
</dbReference>
<protein>
    <submittedName>
        <fullName evidence="3">3-oxoacid CoA-transferase subunit A</fullName>
    </submittedName>
</protein>
<keyword evidence="2" id="KW-0808">Transferase</keyword>
<organism evidence="3 4">
    <name type="scientific">Azospirillum endophyticum</name>
    <dbReference type="NCBI Taxonomy" id="2800326"/>
    <lineage>
        <taxon>Bacteria</taxon>
        <taxon>Pseudomonadati</taxon>
        <taxon>Pseudomonadota</taxon>
        <taxon>Alphaproteobacteria</taxon>
        <taxon>Rhodospirillales</taxon>
        <taxon>Azospirillaceae</taxon>
        <taxon>Azospirillum</taxon>
    </lineage>
</organism>
<evidence type="ECO:0000313" key="3">
    <source>
        <dbReference type="EMBL" id="MBK1838814.1"/>
    </source>
</evidence>
<dbReference type="RefSeq" id="WP_200194420.1">
    <property type="nucleotide sequence ID" value="NZ_JAENHM010000046.1"/>
</dbReference>
<evidence type="ECO:0000256" key="2">
    <source>
        <dbReference type="ARBA" id="ARBA00022679"/>
    </source>
</evidence>
<dbReference type="SUPFAM" id="SSF100950">
    <property type="entry name" value="NagB/RpiA/CoA transferase-like"/>
    <property type="match status" value="1"/>
</dbReference>
<dbReference type="Pfam" id="PF01144">
    <property type="entry name" value="CoA_trans"/>
    <property type="match status" value="1"/>
</dbReference>
<evidence type="ECO:0000313" key="4">
    <source>
        <dbReference type="Proteomes" id="UP000652760"/>
    </source>
</evidence>
<keyword evidence="4" id="KW-1185">Reference proteome</keyword>
<dbReference type="PROSITE" id="PS01273">
    <property type="entry name" value="COA_TRANSF_1"/>
    <property type="match status" value="1"/>
</dbReference>